<evidence type="ECO:0000256" key="3">
    <source>
        <dbReference type="ARBA" id="ARBA00022692"/>
    </source>
</evidence>
<comment type="subcellular location">
    <subcellularLocation>
        <location evidence="1">Membrane</location>
        <topology evidence="1">Multi-pass membrane protein</topology>
    </subcellularLocation>
</comment>
<dbReference type="GO" id="GO:0016020">
    <property type="term" value="C:membrane"/>
    <property type="evidence" value="ECO:0007669"/>
    <property type="project" value="UniProtKB-SubCell"/>
</dbReference>
<accession>A0AAD6NPD2</accession>
<evidence type="ECO:0000256" key="2">
    <source>
        <dbReference type="ARBA" id="ARBA00009310"/>
    </source>
</evidence>
<dbReference type="Proteomes" id="UP001221413">
    <property type="component" value="Unassembled WGS sequence"/>
</dbReference>
<dbReference type="AlphaFoldDB" id="A0AAD6NPD2"/>
<keyword evidence="3 7" id="KW-0812">Transmembrane</keyword>
<sequence length="676" mass="77522">MSPQAQAQRRGNQPAQPAQAEEPFWRSALRSLVMVVAFQYIWRLAGTQMGWIGAGTGANNSTSPSSPKGVPIYPAPPLDPAEVSKYEFKGVPDMIYPLWKYDEPIDISVFVTENPVNVNVADPVFIEQNRVYHTENYKMDDFSEERSTSTEIQFSDHVQHNGTLWAVIYVNKHGITEHDASNSYAQWKLLTRFMPKKKAVKVKKLLGGNKEEEVEEEVEPEPASEGPIIGTYWHANLTINVVGNTGPQQYPSMHPALRMHYSLERENARDQYGRNSWFYPVIFVNDFWQLKDHMVAINETVKSQPLHINIYNVASWKYGIYASMDAAFKQQAQQNNAQGAELEEVKRILIDTNVYLLSTTIIVSLLHTVFEMLAFKSDISHFRNKKDNVGVSFRSILGNVIMQSIIFLYLIDNSDGTSWMILFGQGTGILIEAWKITTVVNVRIREAPGSLLGYKIQFEDKHKLSETEEKTKEYDQIAFKYLMIVAVPLLLAYAGYSLIYEEHKSWYSFILTTLVGEYYTPLRNSEEYDSDNSLRAGSVYAYGFLMMVPSLYINYRLKSVAHMPRKTMMYKFLNTFVDDLFAFTIKMPTLHRLATLRDDVIFFVYLYQMWSYRVDYSRVNEFGQGGDDPEEEKTDEKTDEKVKEAIEGEKEAVKEVAQESKGESSTGGLKQRKQKK</sequence>
<evidence type="ECO:0008006" key="10">
    <source>
        <dbReference type="Google" id="ProtNLM"/>
    </source>
</evidence>
<keyword evidence="5 7" id="KW-0472">Membrane</keyword>
<evidence type="ECO:0000256" key="4">
    <source>
        <dbReference type="ARBA" id="ARBA00022989"/>
    </source>
</evidence>
<dbReference type="PANTHER" id="PTHR21347">
    <property type="entry name" value="CLEFT LIP AND PALATE ASSOCIATED TRANSMEMBRANE PROTEIN-RELATED"/>
    <property type="match status" value="1"/>
</dbReference>
<dbReference type="GO" id="GO:0012505">
    <property type="term" value="C:endomembrane system"/>
    <property type="evidence" value="ECO:0007669"/>
    <property type="project" value="TreeGrafter"/>
</dbReference>
<dbReference type="Pfam" id="PF05602">
    <property type="entry name" value="CLPTM1"/>
    <property type="match status" value="1"/>
</dbReference>
<comment type="similarity">
    <text evidence="2">Belongs to the CLPTM1 family.</text>
</comment>
<proteinExistence type="inferred from homology"/>
<dbReference type="PANTHER" id="PTHR21347:SF0">
    <property type="entry name" value="LIPID SCRAMBLASE CLPTM1L"/>
    <property type="match status" value="1"/>
</dbReference>
<evidence type="ECO:0000256" key="6">
    <source>
        <dbReference type="SAM" id="MobiDB-lite"/>
    </source>
</evidence>
<evidence type="ECO:0000256" key="7">
    <source>
        <dbReference type="SAM" id="Phobius"/>
    </source>
</evidence>
<feature type="transmembrane region" description="Helical" evidence="7">
    <location>
        <begin position="354"/>
        <end position="370"/>
    </location>
</feature>
<feature type="transmembrane region" description="Helical" evidence="7">
    <location>
        <begin position="478"/>
        <end position="499"/>
    </location>
</feature>
<dbReference type="EMBL" id="JAQGDS010000001">
    <property type="protein sequence ID" value="KAJ6264743.1"/>
    <property type="molecule type" value="Genomic_DNA"/>
</dbReference>
<reference evidence="8" key="1">
    <citation type="submission" date="2023-01" db="EMBL/GenBank/DDBJ databases">
        <title>The chitinases involved in constricting ring structure development in the nematode-trapping fungus Drechslerella dactyloides.</title>
        <authorList>
            <person name="Wang R."/>
            <person name="Zhang L."/>
            <person name="Tang P."/>
            <person name="Li S."/>
            <person name="Liang L."/>
        </authorList>
    </citation>
    <scope>NUCLEOTIDE SEQUENCE</scope>
    <source>
        <strain evidence="8">YMF1.00031</strain>
    </source>
</reference>
<keyword evidence="9" id="KW-1185">Reference proteome</keyword>
<keyword evidence="4 7" id="KW-1133">Transmembrane helix</keyword>
<organism evidence="8 9">
    <name type="scientific">Drechslerella dactyloides</name>
    <name type="common">Nematode-trapping fungus</name>
    <name type="synonym">Arthrobotrys dactyloides</name>
    <dbReference type="NCBI Taxonomy" id="74499"/>
    <lineage>
        <taxon>Eukaryota</taxon>
        <taxon>Fungi</taxon>
        <taxon>Dikarya</taxon>
        <taxon>Ascomycota</taxon>
        <taxon>Pezizomycotina</taxon>
        <taxon>Orbiliomycetes</taxon>
        <taxon>Orbiliales</taxon>
        <taxon>Orbiliaceae</taxon>
        <taxon>Drechslerella</taxon>
    </lineage>
</organism>
<feature type="compositionally biased region" description="Basic and acidic residues" evidence="6">
    <location>
        <begin position="650"/>
        <end position="662"/>
    </location>
</feature>
<feature type="transmembrane region" description="Helical" evidence="7">
    <location>
        <begin position="391"/>
        <end position="411"/>
    </location>
</feature>
<dbReference type="InterPro" id="IPR008429">
    <property type="entry name" value="CLPTM1"/>
</dbReference>
<evidence type="ECO:0000313" key="9">
    <source>
        <dbReference type="Proteomes" id="UP001221413"/>
    </source>
</evidence>
<feature type="transmembrane region" description="Helical" evidence="7">
    <location>
        <begin position="539"/>
        <end position="557"/>
    </location>
</feature>
<feature type="region of interest" description="Disordered" evidence="6">
    <location>
        <begin position="650"/>
        <end position="676"/>
    </location>
</feature>
<name>A0AAD6NPD2_DREDA</name>
<protein>
    <recommendedName>
        <fullName evidence="10">Cleft lip and palate associated transmembrane protein</fullName>
    </recommendedName>
</protein>
<evidence type="ECO:0000256" key="1">
    <source>
        <dbReference type="ARBA" id="ARBA00004141"/>
    </source>
</evidence>
<comment type="caution">
    <text evidence="8">The sequence shown here is derived from an EMBL/GenBank/DDBJ whole genome shotgun (WGS) entry which is preliminary data.</text>
</comment>
<evidence type="ECO:0000313" key="8">
    <source>
        <dbReference type="EMBL" id="KAJ6264743.1"/>
    </source>
</evidence>
<feature type="region of interest" description="Disordered" evidence="6">
    <location>
        <begin position="623"/>
        <end position="642"/>
    </location>
</feature>
<evidence type="ECO:0000256" key="5">
    <source>
        <dbReference type="ARBA" id="ARBA00023136"/>
    </source>
</evidence>
<gene>
    <name evidence="8" type="ORF">Dda_0894</name>
</gene>